<keyword evidence="2" id="KW-0560">Oxidoreductase</keyword>
<evidence type="ECO:0000313" key="4">
    <source>
        <dbReference type="EMBL" id="GMS92812.1"/>
    </source>
</evidence>
<dbReference type="InterPro" id="IPR001128">
    <property type="entry name" value="Cyt_P450"/>
</dbReference>
<accession>A0AAV5TD45</accession>
<dbReference type="PANTHER" id="PTHR24284:SF1">
    <property type="entry name" value="CYTOCHROME P450 FAMILY"/>
    <property type="match status" value="1"/>
</dbReference>
<keyword evidence="2" id="KW-0503">Monooxygenase</keyword>
<comment type="similarity">
    <text evidence="1">Belongs to the cytochrome P450 family.</text>
</comment>
<dbReference type="GO" id="GO:0005506">
    <property type="term" value="F:iron ion binding"/>
    <property type="evidence" value="ECO:0007669"/>
    <property type="project" value="InterPro"/>
</dbReference>
<reference evidence="4" key="1">
    <citation type="submission" date="2023-10" db="EMBL/GenBank/DDBJ databases">
        <title>Genome assembly of Pristionchus species.</title>
        <authorList>
            <person name="Yoshida K."/>
            <person name="Sommer R.J."/>
        </authorList>
    </citation>
    <scope>NUCLEOTIDE SEQUENCE</scope>
    <source>
        <strain evidence="4">RS0144</strain>
    </source>
</reference>
<dbReference type="GO" id="GO:0016705">
    <property type="term" value="F:oxidoreductase activity, acting on paired donors, with incorporation or reduction of molecular oxygen"/>
    <property type="evidence" value="ECO:0007669"/>
    <property type="project" value="InterPro"/>
</dbReference>
<evidence type="ECO:0000313" key="5">
    <source>
        <dbReference type="Proteomes" id="UP001432027"/>
    </source>
</evidence>
<dbReference type="GO" id="GO:0020037">
    <property type="term" value="F:heme binding"/>
    <property type="evidence" value="ECO:0007669"/>
    <property type="project" value="InterPro"/>
</dbReference>
<dbReference type="EMBL" id="BTSX01000004">
    <property type="protein sequence ID" value="GMS92812.1"/>
    <property type="molecule type" value="Genomic_DNA"/>
</dbReference>
<dbReference type="SUPFAM" id="SSF48264">
    <property type="entry name" value="Cytochrome P450"/>
    <property type="match status" value="1"/>
</dbReference>
<keyword evidence="3" id="KW-1133">Transmembrane helix</keyword>
<comment type="caution">
    <text evidence="4">The sequence shown here is derived from an EMBL/GenBank/DDBJ whole genome shotgun (WGS) entry which is preliminary data.</text>
</comment>
<keyword evidence="5" id="KW-1185">Reference proteome</keyword>
<dbReference type="Gene3D" id="1.10.630.10">
    <property type="entry name" value="Cytochrome P450"/>
    <property type="match status" value="1"/>
</dbReference>
<dbReference type="GO" id="GO:0004497">
    <property type="term" value="F:monooxygenase activity"/>
    <property type="evidence" value="ECO:0007669"/>
    <property type="project" value="UniProtKB-KW"/>
</dbReference>
<evidence type="ECO:0008006" key="6">
    <source>
        <dbReference type="Google" id="ProtNLM"/>
    </source>
</evidence>
<feature type="non-terminal residue" evidence="4">
    <location>
        <position position="1"/>
    </location>
</feature>
<dbReference type="AlphaFoldDB" id="A0AAV5TD45"/>
<proteinExistence type="inferred from homology"/>
<dbReference type="Pfam" id="PF00067">
    <property type="entry name" value="p450"/>
    <property type="match status" value="1"/>
</dbReference>
<dbReference type="PANTHER" id="PTHR24284">
    <property type="entry name" value="CYTOCHROME P450 FAMILY"/>
    <property type="match status" value="1"/>
</dbReference>
<dbReference type="InterPro" id="IPR036396">
    <property type="entry name" value="Cyt_P450_sf"/>
</dbReference>
<keyword evidence="3" id="KW-0812">Transmembrane</keyword>
<protein>
    <recommendedName>
        <fullName evidence="6">Cytochrome P450</fullName>
    </recommendedName>
</protein>
<organism evidence="4 5">
    <name type="scientific">Pristionchus entomophagus</name>
    <dbReference type="NCBI Taxonomy" id="358040"/>
    <lineage>
        <taxon>Eukaryota</taxon>
        <taxon>Metazoa</taxon>
        <taxon>Ecdysozoa</taxon>
        <taxon>Nematoda</taxon>
        <taxon>Chromadorea</taxon>
        <taxon>Rhabditida</taxon>
        <taxon>Rhabditina</taxon>
        <taxon>Diplogasteromorpha</taxon>
        <taxon>Diplogasteroidea</taxon>
        <taxon>Neodiplogasteridae</taxon>
        <taxon>Pristionchus</taxon>
    </lineage>
</organism>
<evidence type="ECO:0000256" key="2">
    <source>
        <dbReference type="ARBA" id="ARBA00023033"/>
    </source>
</evidence>
<name>A0AAV5TD45_9BILA</name>
<feature type="non-terminal residue" evidence="4">
    <location>
        <position position="158"/>
    </location>
</feature>
<evidence type="ECO:0000256" key="1">
    <source>
        <dbReference type="ARBA" id="ARBA00010617"/>
    </source>
</evidence>
<keyword evidence="3" id="KW-0472">Membrane</keyword>
<evidence type="ECO:0000256" key="3">
    <source>
        <dbReference type="SAM" id="Phobius"/>
    </source>
</evidence>
<gene>
    <name evidence="4" type="ORF">PENTCL1PPCAC_14987</name>
</gene>
<dbReference type="Proteomes" id="UP001432027">
    <property type="component" value="Unassembled WGS sequence"/>
</dbReference>
<feature type="transmembrane region" description="Helical" evidence="3">
    <location>
        <begin position="6"/>
        <end position="32"/>
    </location>
</feature>
<sequence>AVGVGLAALVFFASTSNLILIALGFLIIYGLFRYYKFVSHYPKGPFPLPFIGNIKELDPRVIHKSFGKLGKTQPGIYTLFIPFPYVQITDFDVLREAFIEKGDDFTGRPQNKIIQEAFTLAPNSGVINSIGDNWREQRRTAISILRDFGMGKNVMEEQ</sequence>